<protein>
    <submittedName>
        <fullName evidence="2">AbrB family transcriptional regulator</fullName>
    </submittedName>
</protein>
<evidence type="ECO:0000313" key="3">
    <source>
        <dbReference type="Proteomes" id="UP000460715"/>
    </source>
</evidence>
<keyword evidence="1" id="KW-0812">Transmembrane</keyword>
<dbReference type="GO" id="GO:0010468">
    <property type="term" value="P:regulation of gene expression"/>
    <property type="evidence" value="ECO:0007669"/>
    <property type="project" value="InterPro"/>
</dbReference>
<organism evidence="2 3">
    <name type="scientific">Teichococcus coralli</name>
    <dbReference type="NCBI Taxonomy" id="2545983"/>
    <lineage>
        <taxon>Bacteria</taxon>
        <taxon>Pseudomonadati</taxon>
        <taxon>Pseudomonadota</taxon>
        <taxon>Alphaproteobacteria</taxon>
        <taxon>Acetobacterales</taxon>
        <taxon>Roseomonadaceae</taxon>
        <taxon>Roseomonas</taxon>
    </lineage>
</organism>
<keyword evidence="3" id="KW-1185">Reference proteome</keyword>
<feature type="transmembrane region" description="Helical" evidence="1">
    <location>
        <begin position="337"/>
        <end position="355"/>
    </location>
</feature>
<feature type="transmembrane region" description="Helical" evidence="1">
    <location>
        <begin position="274"/>
        <end position="301"/>
    </location>
</feature>
<dbReference type="EMBL" id="SNVJ01000027">
    <property type="protein sequence ID" value="MXP65763.1"/>
    <property type="molecule type" value="Genomic_DNA"/>
</dbReference>
<gene>
    <name evidence="2" type="ORF">E0493_20645</name>
</gene>
<dbReference type="OrthoDB" id="9809910at2"/>
<dbReference type="GO" id="GO:0016020">
    <property type="term" value="C:membrane"/>
    <property type="evidence" value="ECO:0007669"/>
    <property type="project" value="InterPro"/>
</dbReference>
<dbReference type="InterPro" id="IPR017516">
    <property type="entry name" value="AbrB_dup"/>
</dbReference>
<evidence type="ECO:0000256" key="1">
    <source>
        <dbReference type="SAM" id="Phobius"/>
    </source>
</evidence>
<dbReference type="InterPro" id="IPR007820">
    <property type="entry name" value="AbrB_fam"/>
</dbReference>
<comment type="caution">
    <text evidence="2">The sequence shown here is derived from an EMBL/GenBank/DDBJ whole genome shotgun (WGS) entry which is preliminary data.</text>
</comment>
<dbReference type="AlphaFoldDB" id="A0A845BDV0"/>
<dbReference type="NCBIfam" id="TIGR03082">
    <property type="entry name" value="Gneg_AbrB_dup"/>
    <property type="match status" value="2"/>
</dbReference>
<keyword evidence="1" id="KW-1133">Transmembrane helix</keyword>
<accession>A0A845BDV0</accession>
<reference evidence="2 3" key="1">
    <citation type="submission" date="2019-03" db="EMBL/GenBank/DDBJ databases">
        <title>Roseomonas sp. a novel Roseomonas species isolated from Sea whip Gorgonian.</title>
        <authorList>
            <person name="Li F."/>
            <person name="Pan X."/>
            <person name="Huang S."/>
            <person name="Li Z."/>
            <person name="Meng B."/>
        </authorList>
    </citation>
    <scope>NUCLEOTIDE SEQUENCE [LARGE SCALE GENOMIC DNA]</scope>
    <source>
        <strain evidence="2 3">M0104</strain>
    </source>
</reference>
<keyword evidence="1" id="KW-0472">Membrane</keyword>
<feature type="transmembrane region" description="Helical" evidence="1">
    <location>
        <begin position="21"/>
        <end position="54"/>
    </location>
</feature>
<dbReference type="Pfam" id="PF05145">
    <property type="entry name" value="AbrB"/>
    <property type="match status" value="1"/>
</dbReference>
<dbReference type="PANTHER" id="PTHR38457:SF1">
    <property type="entry name" value="REGULATOR ABRB-RELATED"/>
    <property type="match status" value="1"/>
</dbReference>
<feature type="transmembrane region" description="Helical" evidence="1">
    <location>
        <begin position="189"/>
        <end position="212"/>
    </location>
</feature>
<feature type="transmembrane region" description="Helical" evidence="1">
    <location>
        <begin position="158"/>
        <end position="177"/>
    </location>
</feature>
<name>A0A845BDV0_9PROT</name>
<dbReference type="Proteomes" id="UP000460715">
    <property type="component" value="Unassembled WGS sequence"/>
</dbReference>
<evidence type="ECO:0000313" key="2">
    <source>
        <dbReference type="EMBL" id="MXP65763.1"/>
    </source>
</evidence>
<sequence>MRRILQGRPPTLRRLPVPLRWAVMLGLSILFVVVLELLGLPAALLLGAMVAGILVAVMEGGLRVAPLPFALAQGLIGCMIARSIKPEILGELLADWPVFLAGVGSVLAASSLLGWLLARRQVLPGTTAIWGSSPGAASAMMLMAEAHGADVRLVAFMLYLRVVLVATVASVVARVWVGVPAGAVQSAPWFPPVAWPALGATLLVGLGSAVLAQRLRIPAGPVLAPMFAAALLQGFGLLAIELPPWLLAVSYAVVGWSIGLRFTRPILAHAARALPRVVASTLALIAICGVFAALLSLVLGIDPLTAYLATSPGGADSVAIIAASSQVDIAFVMAMQMARFLIVLVTGPAIARFFARRLPPSSAAQTAEVS</sequence>
<feature type="transmembrane region" description="Helical" evidence="1">
    <location>
        <begin position="96"/>
        <end position="116"/>
    </location>
</feature>
<dbReference type="PANTHER" id="PTHR38457">
    <property type="entry name" value="REGULATOR ABRB-RELATED"/>
    <property type="match status" value="1"/>
</dbReference>
<dbReference type="RefSeq" id="WP_160939192.1">
    <property type="nucleotide sequence ID" value="NZ_SNVJ01000027.1"/>
</dbReference>
<feature type="transmembrane region" description="Helical" evidence="1">
    <location>
        <begin position="219"/>
        <end position="239"/>
    </location>
</feature>
<feature type="transmembrane region" description="Helical" evidence="1">
    <location>
        <begin position="245"/>
        <end position="262"/>
    </location>
</feature>
<dbReference type="PIRSF" id="PIRSF038991">
    <property type="entry name" value="Protein_AbrB"/>
    <property type="match status" value="1"/>
</dbReference>
<proteinExistence type="predicted"/>